<evidence type="ECO:0000313" key="3">
    <source>
        <dbReference type="Proteomes" id="UP000269289"/>
    </source>
</evidence>
<comment type="caution">
    <text evidence="2">The sequence shown here is derived from an EMBL/GenBank/DDBJ whole genome shotgun (WGS) entry which is preliminary data.</text>
</comment>
<feature type="region of interest" description="Disordered" evidence="1">
    <location>
        <begin position="112"/>
        <end position="132"/>
    </location>
</feature>
<dbReference type="EMBL" id="RFFI01000002">
    <property type="protein sequence ID" value="RMI14308.1"/>
    <property type="molecule type" value="Genomic_DNA"/>
</dbReference>
<organism evidence="2 3">
    <name type="scientific">Cellulomonas triticagri</name>
    <dbReference type="NCBI Taxonomy" id="2483352"/>
    <lineage>
        <taxon>Bacteria</taxon>
        <taxon>Bacillati</taxon>
        <taxon>Actinomycetota</taxon>
        <taxon>Actinomycetes</taxon>
        <taxon>Micrococcales</taxon>
        <taxon>Cellulomonadaceae</taxon>
        <taxon>Cellulomonas</taxon>
    </lineage>
</organism>
<keyword evidence="3" id="KW-1185">Reference proteome</keyword>
<evidence type="ECO:0000313" key="2">
    <source>
        <dbReference type="EMBL" id="RMI14308.1"/>
    </source>
</evidence>
<gene>
    <name evidence="2" type="ORF">EBM89_00665</name>
</gene>
<dbReference type="Proteomes" id="UP000269289">
    <property type="component" value="Unassembled WGS sequence"/>
</dbReference>
<evidence type="ECO:0000256" key="1">
    <source>
        <dbReference type="SAM" id="MobiDB-lite"/>
    </source>
</evidence>
<protein>
    <submittedName>
        <fullName evidence="2">Uncharacterized protein</fullName>
    </submittedName>
</protein>
<proteinExistence type="predicted"/>
<name>A0A3M2JW61_9CELL</name>
<reference evidence="2 3" key="1">
    <citation type="submission" date="2018-10" db="EMBL/GenBank/DDBJ databases">
        <title>Isolation, diversity and antifungal activity of actinobacteria from wheat.</title>
        <authorList>
            <person name="Han C."/>
        </authorList>
    </citation>
    <scope>NUCLEOTIDE SEQUENCE [LARGE SCALE GENOMIC DNA]</scope>
    <source>
        <strain evidence="2 3">NEAU-YY56</strain>
    </source>
</reference>
<dbReference type="AlphaFoldDB" id="A0A3M2JW61"/>
<accession>A0A3M2JW61</accession>
<sequence length="132" mass="14836">MLRVGASEGMWRIGSAGSTYYLLDLDRVAVVRVRGVGSGRFPFDGQWSHLLEVSSWDLGSGVPEPDIVRVGCRPRYTFDPHPTWPDEEWRWQRVVTSICRITREDAAALRAQFAAGEEGERRSTAEGEPMPD</sequence>